<dbReference type="GO" id="GO:0042802">
    <property type="term" value="F:identical protein binding"/>
    <property type="evidence" value="ECO:0007669"/>
    <property type="project" value="TreeGrafter"/>
</dbReference>
<evidence type="ECO:0000256" key="2">
    <source>
        <dbReference type="ARBA" id="ARBA00023277"/>
    </source>
</evidence>
<dbReference type="GO" id="GO:0005737">
    <property type="term" value="C:cytoplasm"/>
    <property type="evidence" value="ECO:0007669"/>
    <property type="project" value="TreeGrafter"/>
</dbReference>
<dbReference type="GO" id="GO:0006046">
    <property type="term" value="P:N-acetylglucosamine catabolic process"/>
    <property type="evidence" value="ECO:0007669"/>
    <property type="project" value="TreeGrafter"/>
</dbReference>
<proteinExistence type="predicted"/>
<dbReference type="SUPFAM" id="SSF100950">
    <property type="entry name" value="NagB/RpiA/CoA transferase-like"/>
    <property type="match status" value="1"/>
</dbReference>
<evidence type="ECO:0000313" key="4">
    <source>
        <dbReference type="EMBL" id="RED63459.1"/>
    </source>
</evidence>
<keyword evidence="4" id="KW-0413">Isomerase</keyword>
<comment type="caution">
    <text evidence="4">The sequence shown here is derived from an EMBL/GenBank/DDBJ whole genome shotgun (WGS) entry which is preliminary data.</text>
</comment>
<dbReference type="AlphaFoldDB" id="A0A3D9IPM3"/>
<reference evidence="4 5" key="1">
    <citation type="submission" date="2018-07" db="EMBL/GenBank/DDBJ databases">
        <title>Genomic Encyclopedia of Type Strains, Phase III (KMG-III): the genomes of soil and plant-associated and newly described type strains.</title>
        <authorList>
            <person name="Whitman W."/>
        </authorList>
    </citation>
    <scope>NUCLEOTIDE SEQUENCE [LARGE SCALE GENOMIC DNA]</scope>
    <source>
        <strain evidence="4 5">CECT 7287</strain>
    </source>
</reference>
<evidence type="ECO:0000259" key="3">
    <source>
        <dbReference type="Pfam" id="PF01182"/>
    </source>
</evidence>
<sequence length="244" mass="26727">MTNLKLIVVEDYEAMSRAAAEWLANIVGEKPDASVVLAMGNTPMGMYERLADLRSEEKVDFSAIRAFQLDGYLGIPSDDPRSLEGWLRRSVVEPWKLREDQLVLLDENTDDPARTAREYELEVERAGGIDATILGLGPNGHLGFNEPPSRADSPTRAVTLTEKSLHSNAAYWGGLDRVPRESITAGMDVLLGSRKILLLASGAGKREILKATLHGAIDENVPSSFLRTHGDVTIIVDKASYPDE</sequence>
<protein>
    <submittedName>
        <fullName evidence="4">Galactosamine 6-phosphate isomerase AgaI</fullName>
    </submittedName>
</protein>
<dbReference type="GO" id="GO:0006043">
    <property type="term" value="P:glucosamine catabolic process"/>
    <property type="evidence" value="ECO:0007669"/>
    <property type="project" value="TreeGrafter"/>
</dbReference>
<dbReference type="PANTHER" id="PTHR11280:SF5">
    <property type="entry name" value="GLUCOSAMINE-6-PHOSPHATE ISOMERASE"/>
    <property type="match status" value="1"/>
</dbReference>
<dbReference type="GO" id="GO:0004342">
    <property type="term" value="F:glucosamine-6-phosphate deaminase activity"/>
    <property type="evidence" value="ECO:0007669"/>
    <property type="project" value="InterPro"/>
</dbReference>
<dbReference type="InterPro" id="IPR006148">
    <property type="entry name" value="Glc/Gal-6P_isomerase"/>
</dbReference>
<name>A0A3D9IPM3_9BACL</name>
<gene>
    <name evidence="4" type="ORF">DFP98_1256</name>
</gene>
<dbReference type="Pfam" id="PF01182">
    <property type="entry name" value="Glucosamine_iso"/>
    <property type="match status" value="1"/>
</dbReference>
<dbReference type="EMBL" id="QRDZ01000025">
    <property type="protein sequence ID" value="RED63459.1"/>
    <property type="molecule type" value="Genomic_DNA"/>
</dbReference>
<dbReference type="GO" id="GO:0016853">
    <property type="term" value="F:isomerase activity"/>
    <property type="evidence" value="ECO:0007669"/>
    <property type="project" value="UniProtKB-KW"/>
</dbReference>
<dbReference type="Proteomes" id="UP000256977">
    <property type="component" value="Unassembled WGS sequence"/>
</dbReference>
<dbReference type="GO" id="GO:0019262">
    <property type="term" value="P:N-acetylneuraminate catabolic process"/>
    <property type="evidence" value="ECO:0007669"/>
    <property type="project" value="TreeGrafter"/>
</dbReference>
<keyword evidence="5" id="KW-1185">Reference proteome</keyword>
<dbReference type="CDD" id="cd01399">
    <property type="entry name" value="GlcN6P_deaminase"/>
    <property type="match status" value="1"/>
</dbReference>
<dbReference type="Gene3D" id="3.40.50.1360">
    <property type="match status" value="1"/>
</dbReference>
<organism evidence="4 5">
    <name type="scientific">Cohnella phaseoli</name>
    <dbReference type="NCBI Taxonomy" id="456490"/>
    <lineage>
        <taxon>Bacteria</taxon>
        <taxon>Bacillati</taxon>
        <taxon>Bacillota</taxon>
        <taxon>Bacilli</taxon>
        <taxon>Bacillales</taxon>
        <taxon>Paenibacillaceae</taxon>
        <taxon>Cohnella</taxon>
    </lineage>
</organism>
<dbReference type="GO" id="GO:0005975">
    <property type="term" value="P:carbohydrate metabolic process"/>
    <property type="evidence" value="ECO:0007669"/>
    <property type="project" value="InterPro"/>
</dbReference>
<dbReference type="PANTHER" id="PTHR11280">
    <property type="entry name" value="GLUCOSAMINE-6-PHOSPHATE ISOMERASE"/>
    <property type="match status" value="1"/>
</dbReference>
<accession>A0A3D9IPM3</accession>
<keyword evidence="2" id="KW-0119">Carbohydrate metabolism</keyword>
<keyword evidence="1" id="KW-0378">Hydrolase</keyword>
<evidence type="ECO:0000256" key="1">
    <source>
        <dbReference type="ARBA" id="ARBA00022801"/>
    </source>
</evidence>
<dbReference type="RefSeq" id="WP_220377172.1">
    <property type="nucleotide sequence ID" value="NZ_QRDZ01000025.1"/>
</dbReference>
<dbReference type="InterPro" id="IPR004547">
    <property type="entry name" value="Glucosamine6P_isomerase"/>
</dbReference>
<evidence type="ECO:0000313" key="5">
    <source>
        <dbReference type="Proteomes" id="UP000256977"/>
    </source>
</evidence>
<feature type="domain" description="Glucosamine/galactosamine-6-phosphate isomerase" evidence="3">
    <location>
        <begin position="14"/>
        <end position="232"/>
    </location>
</feature>
<dbReference type="InterPro" id="IPR037171">
    <property type="entry name" value="NagB/RpiA_transferase-like"/>
</dbReference>